<dbReference type="EMBL" id="JANBPW010003342">
    <property type="protein sequence ID" value="KAJ1937946.1"/>
    <property type="molecule type" value="Genomic_DNA"/>
</dbReference>
<organism evidence="1 2">
    <name type="scientific">Linderina macrospora</name>
    <dbReference type="NCBI Taxonomy" id="4868"/>
    <lineage>
        <taxon>Eukaryota</taxon>
        <taxon>Fungi</taxon>
        <taxon>Fungi incertae sedis</taxon>
        <taxon>Zoopagomycota</taxon>
        <taxon>Kickxellomycotina</taxon>
        <taxon>Kickxellomycetes</taxon>
        <taxon>Kickxellales</taxon>
        <taxon>Kickxellaceae</taxon>
        <taxon>Linderina</taxon>
    </lineage>
</organism>
<dbReference type="Proteomes" id="UP001150603">
    <property type="component" value="Unassembled WGS sequence"/>
</dbReference>
<sequence>MEQSSVELRDFLRPDVFETISKELSDAFWSEAPLMGPPNVRQYLAAKPTTPVVKDLARFLRSTKFASLLKSLTSLDVIKGSQELRRFSRGHYTLIHDQALEPTGLDVTLSLTQKTEWDDEEWGGATHYIADADELLRIQPATNSLALVLRDEGVLRFVKYLNHLAEQDRQEISMVFIEQPEE</sequence>
<name>A0ACC1J4Y6_9FUNG</name>
<protein>
    <submittedName>
        <fullName evidence="1">Component of NuA3 histone acetyltransferase complex</fullName>
    </submittedName>
</protein>
<reference evidence="1" key="1">
    <citation type="submission" date="2022-07" db="EMBL/GenBank/DDBJ databases">
        <title>Phylogenomic reconstructions and comparative analyses of Kickxellomycotina fungi.</title>
        <authorList>
            <person name="Reynolds N.K."/>
            <person name="Stajich J.E."/>
            <person name="Barry K."/>
            <person name="Grigoriev I.V."/>
            <person name="Crous P."/>
            <person name="Smith M.E."/>
        </authorList>
    </citation>
    <scope>NUCLEOTIDE SEQUENCE</scope>
    <source>
        <strain evidence="1">NRRL 5244</strain>
    </source>
</reference>
<keyword evidence="2" id="KW-1185">Reference proteome</keyword>
<evidence type="ECO:0000313" key="1">
    <source>
        <dbReference type="EMBL" id="KAJ1937946.1"/>
    </source>
</evidence>
<gene>
    <name evidence="1" type="primary">NUA3_3</name>
    <name evidence="1" type="ORF">FBU59_004600</name>
</gene>
<comment type="caution">
    <text evidence="1">The sequence shown here is derived from an EMBL/GenBank/DDBJ whole genome shotgun (WGS) entry which is preliminary data.</text>
</comment>
<proteinExistence type="predicted"/>
<evidence type="ECO:0000313" key="2">
    <source>
        <dbReference type="Proteomes" id="UP001150603"/>
    </source>
</evidence>
<accession>A0ACC1J4Y6</accession>